<organism evidence="6 7">
    <name type="scientific">Gordonia pseudamarae</name>
    <dbReference type="NCBI Taxonomy" id="2831662"/>
    <lineage>
        <taxon>Bacteria</taxon>
        <taxon>Bacillati</taxon>
        <taxon>Actinomycetota</taxon>
        <taxon>Actinomycetes</taxon>
        <taxon>Mycobacteriales</taxon>
        <taxon>Gordoniaceae</taxon>
        <taxon>Gordonia</taxon>
    </lineage>
</organism>
<evidence type="ECO:0000259" key="4">
    <source>
        <dbReference type="Pfam" id="PF21076"/>
    </source>
</evidence>
<feature type="domain" description="NAD-glutamate dehydrogenase catalytic" evidence="1">
    <location>
        <begin position="697"/>
        <end position="1196"/>
    </location>
</feature>
<accession>A0ABX6IQK1</accession>
<dbReference type="InterPro" id="IPR049059">
    <property type="entry name" value="NAD_Glu_DH_HM1"/>
</dbReference>
<feature type="domain" description="NAD-specific glutamate dehydrogenase C-terminal" evidence="2">
    <location>
        <begin position="1244"/>
        <end position="1579"/>
    </location>
</feature>
<feature type="domain" description="NAD-glutamate dehydrogenase ACT2" evidence="4">
    <location>
        <begin position="358"/>
        <end position="455"/>
    </location>
</feature>
<dbReference type="PIRSF" id="PIRSF036761">
    <property type="entry name" value="GDH_Mll4104"/>
    <property type="match status" value="1"/>
</dbReference>
<evidence type="ECO:0000259" key="5">
    <source>
        <dbReference type="Pfam" id="PF21077"/>
    </source>
</evidence>
<dbReference type="InterPro" id="IPR046346">
    <property type="entry name" value="Aminoacid_DH-like_N_sf"/>
</dbReference>
<dbReference type="EMBL" id="CP045809">
    <property type="protein sequence ID" value="QHN37445.1"/>
    <property type="molecule type" value="Genomic_DNA"/>
</dbReference>
<gene>
    <name evidence="6" type="ORF">GII31_08675</name>
</gene>
<sequence>MSVPQLTVNVDQVAPRYLGVRAADQAEGGSAADPAALDRVHRHLEVAARRQPGETTVAVAASAAGGVEIIVVADDMPLLVEAVLATVEAHALTVDGIDHPVLPVVRRADGVLVAVEESGSATAESWIHVRASAAKAGIDTSAFGDDLATVIDRVADVQRDFGPMRTALHECARACEKAPGDTHERAGYVELLDWFASSRFTLLGHEFVSTTGEPTSGGVGDLGIRRADAIAALACAPVRQWPVVSRVYLRTGIQRSAFPVLLQVPEFGADGELTGEHRFLGDFTTWGRHQSILDIPVIGPKVTDVLLHAGVDADSFAGQSIIELLQNYPLVELFCLSAEDLALRSREMLDAVDSRSLRWFVRATPGAQTASALVYLPRDRYTTAVRLSVQHEIASSLHATDLEYTARVSELPLALLQLLVRVDDTEIAALGSLEPGSASHTRIQQALADLIRGWDDRVRALVPGAVAELAALPSTTLAGEDGAETVLRMVPTLTEDYKESRSPEDAVVDLAHVVGLSPGGMTVTLREHADSARWTFTLYLCGESVTLTDVLPVLQSLGVAVLDEHPYELDRADGVPCWAYEFGVTLAPGITSDPDGAGDLATRFTAAFGALWRGEAEVDAFNALIVRCGLDWRAVAILRACYRYLRQIGFGYSTGHSATVLGDEREVTLGLVAVFGASFDPDAADEDSRAAAVADLRRDIGAVIGLDADRIVSAFAAVVLAVVRTNVYVTDRQVPGAVMSFKLDTRDIAQAPQPRPLHEIFVYSPRVEGVHLRFGDVARGGLRWSDRREDFRTEILGLVKAQAVKNAVIVPLGAKGGFVLKRAPVATGDAAADRDALRAEGVECYRQFISGLLDVTDNIDTATGAVVPARSVVRRDGDDTYLVVAADKGTATFSDIANGVAAQYGFWLGDAFASGGSAGYDHKAMGITARGAWESVKRHFREIGIDTQTQDFTVVGVGDMSGDVFGNGMLLSGHIRLVAAFDHRHIFVDPNPDAAQSFTERKRLFDLPRSSWADYDPALIGEGGGVWPRDQKAIPVSTQMARALGIEESTGVLSPPELIRAILLAPVDLLWNGGIGTYIKASTESNPDVGDKANDAIRVDGNQVRATVIGEGGNLGVTEHGRIEFDLAGGRINTDAMDNSAGVDCSDHEVNIKVLLDTAVTAGTLPAAQRNPLLSSMTDEVARLVLADNIAQNAELGFSRSDAPGWAEVHARLLGSLAERGVDLRLEALPTPTELRKRVHGETGRALTSPELAALMAHVKLLAKADLLAGDLIDNDVFDGRLAQYFPEVLRGPYAEELRTHRLRREIVATTLVNEVVARVGITHLFRLAEGSAVGSEDGVRAFVVVNEVFGMGEVFDRIAAAPVDVRTVDEMLNYARRLVFRASRWLLAGRPQPLAVAAEITRYSGQVARLTPLLPGWFGESSARDVDDRTASYRAAGVPADIAHDAAISLHRFCLLDIIDAAEISDTDSAEVGALYFAVMEHFGVEGLLTAVSVLDHGDRWHALARLALRDDMHATLRAVTLQVLTLGEPGESPADMIAEWEQSQSSRLARVRSMLAEIEESGTLDLATLSVATRQLRSLLR</sequence>
<dbReference type="RefSeq" id="WP_260840495.1">
    <property type="nucleotide sequence ID" value="NZ_CP045809.1"/>
</dbReference>
<dbReference type="Pfam" id="PF21078">
    <property type="entry name" value="GDH_HM3"/>
    <property type="match status" value="1"/>
</dbReference>
<dbReference type="InterPro" id="IPR049062">
    <property type="entry name" value="NAD_Glu_DH_ACT2"/>
</dbReference>
<dbReference type="PANTHER" id="PTHR43403:SF1">
    <property type="entry name" value="NAD-SPECIFIC GLUTAMATE DEHYDROGENASE"/>
    <property type="match status" value="1"/>
</dbReference>
<dbReference type="InterPro" id="IPR028971">
    <property type="entry name" value="NAD-GDH_cat"/>
</dbReference>
<dbReference type="InterPro" id="IPR049064">
    <property type="entry name" value="NAD_Glu_DH_ACT3"/>
</dbReference>
<name>A0ABX6IQK1_9ACTN</name>
<evidence type="ECO:0000313" key="7">
    <source>
        <dbReference type="Proteomes" id="UP001059836"/>
    </source>
</evidence>
<dbReference type="Pfam" id="PF21074">
    <property type="entry name" value="GDH_C"/>
    <property type="match status" value="1"/>
</dbReference>
<dbReference type="InterPro" id="IPR024727">
    <property type="entry name" value="NAD_Glu_DH_N_ACT1"/>
</dbReference>
<evidence type="ECO:0000313" key="6">
    <source>
        <dbReference type="EMBL" id="QHN37445.1"/>
    </source>
</evidence>
<dbReference type="PANTHER" id="PTHR43403">
    <property type="entry name" value="NAD-SPECIFIC GLUTAMATE DEHYDROGENASE"/>
    <property type="match status" value="1"/>
</dbReference>
<dbReference type="InterPro" id="IPR007780">
    <property type="entry name" value="NAD_Glu_DH_bac"/>
</dbReference>
<proteinExistence type="predicted"/>
<dbReference type="Pfam" id="PF21077">
    <property type="entry name" value="GDH_ACT3"/>
    <property type="match status" value="1"/>
</dbReference>
<feature type="domain" description="NAD-glutamate dehydrogenase N-terminal ACT1" evidence="3">
    <location>
        <begin position="40"/>
        <end position="133"/>
    </location>
</feature>
<dbReference type="Pfam" id="PF21075">
    <property type="entry name" value="GDH_ACT1"/>
    <property type="match status" value="1"/>
</dbReference>
<reference evidence="6" key="1">
    <citation type="journal article" date="2021" name="Nat. Microbiol.">
        <title>Cocultivation of an ultrasmall environmental parasitic bacterium with lytic ability against bacteria associated with wastewater foams.</title>
        <authorList>
            <person name="Batinovic S."/>
            <person name="Rose J.J.A."/>
            <person name="Ratcliffe J."/>
            <person name="Seviour R.J."/>
            <person name="Petrovski S."/>
        </authorList>
    </citation>
    <scope>NUCLEOTIDE SEQUENCE</scope>
    <source>
        <strain evidence="6">CON9</strain>
    </source>
</reference>
<dbReference type="InterPro" id="IPR049056">
    <property type="entry name" value="NAD_Glu_DH_HM3"/>
</dbReference>
<dbReference type="Proteomes" id="UP001059836">
    <property type="component" value="Chromosome"/>
</dbReference>
<dbReference type="InterPro" id="IPR048381">
    <property type="entry name" value="GDH_C"/>
</dbReference>
<dbReference type="InterPro" id="IPR036291">
    <property type="entry name" value="NAD(P)-bd_dom_sf"/>
</dbReference>
<dbReference type="Pfam" id="PF05088">
    <property type="entry name" value="Bac_GDH_CD"/>
    <property type="match status" value="1"/>
</dbReference>
<evidence type="ECO:0000259" key="1">
    <source>
        <dbReference type="Pfam" id="PF05088"/>
    </source>
</evidence>
<dbReference type="Pfam" id="PF21073">
    <property type="entry name" value="GDH_HM1"/>
    <property type="match status" value="1"/>
</dbReference>
<dbReference type="SUPFAM" id="SSF51735">
    <property type="entry name" value="NAD(P)-binding Rossmann-fold domains"/>
    <property type="match status" value="1"/>
</dbReference>
<dbReference type="SUPFAM" id="SSF53223">
    <property type="entry name" value="Aminoacid dehydrogenase-like, N-terminal domain"/>
    <property type="match status" value="1"/>
</dbReference>
<protein>
    <submittedName>
        <fullName evidence="6">NAD-glutamate dehydrogenase</fullName>
    </submittedName>
</protein>
<dbReference type="Pfam" id="PF21076">
    <property type="entry name" value="GDH_ACT2"/>
    <property type="match status" value="1"/>
</dbReference>
<evidence type="ECO:0000259" key="3">
    <source>
        <dbReference type="Pfam" id="PF21075"/>
    </source>
</evidence>
<evidence type="ECO:0000259" key="2">
    <source>
        <dbReference type="Pfam" id="PF21074"/>
    </source>
</evidence>
<feature type="domain" description="NAD-glutamate dehydrogenase ACT3" evidence="5">
    <location>
        <begin position="524"/>
        <end position="589"/>
    </location>
</feature>
<keyword evidence="7" id="KW-1185">Reference proteome</keyword>